<feature type="chain" id="PRO_5004835471" description="DUF7029 domain-containing protein" evidence="1">
    <location>
        <begin position="18"/>
        <end position="426"/>
    </location>
</feature>
<dbReference type="InParanoid" id="W3WW12"/>
<keyword evidence="1" id="KW-0732">Signal</keyword>
<dbReference type="RefSeq" id="XP_007836897.1">
    <property type="nucleotide sequence ID" value="XM_007838706.1"/>
</dbReference>
<sequence length="426" mass="45586">MKLSVCFPLLWPCLVLGMGIRQVSNDRPVLEAINGKKARSPQLTPDPEITLTYDNNGETYATASLVMNQPAVVLGDVEGISSVHCDGAGIHITFDSPGTFNYGRSWAEHSSVILITNHHGNCDANGEPGFYVTSNIEQNEVTRVLTASVDKKKLVDVASSIQASFSGHQLDQQANMSFSNPSIWDISYMNAAGQVFSDNPSLIGLTEQGYFYTSLSYSGYLDYELGSATGPRSLYLDVALTSNHGLPLVLNATMPYKGRASVQVGYLEAGAWGIPGILDVRPALTYEAGAEVDAPAAMVAQTNLTTVLSDGRARIDLVTPDQTASSGMWDGNYGSGVTIEPSGPVRVAPFLSLTAAFAVNVTGLGEHFYQAIRGSSRSAYDFQLVGGGAGDVCSRSSYGYTIEAYNLDGWHRTLLDRQDPYTNGCL</sequence>
<evidence type="ECO:0000313" key="4">
    <source>
        <dbReference type="Proteomes" id="UP000030651"/>
    </source>
</evidence>
<proteinExistence type="predicted"/>
<evidence type="ECO:0000256" key="1">
    <source>
        <dbReference type="SAM" id="SignalP"/>
    </source>
</evidence>
<keyword evidence="4" id="KW-1185">Reference proteome</keyword>
<dbReference type="KEGG" id="pfy:PFICI_10125"/>
<gene>
    <name evidence="3" type="ORF">PFICI_10125</name>
</gene>
<dbReference type="InterPro" id="IPR054293">
    <property type="entry name" value="DUF7029"/>
</dbReference>
<dbReference type="eggNOG" id="ENOG502SK56">
    <property type="taxonomic scope" value="Eukaryota"/>
</dbReference>
<name>W3WW12_PESFW</name>
<dbReference type="GeneID" id="19275138"/>
<feature type="domain" description="DUF7029" evidence="2">
    <location>
        <begin position="67"/>
        <end position="161"/>
    </location>
</feature>
<protein>
    <recommendedName>
        <fullName evidence="2">DUF7029 domain-containing protein</fullName>
    </recommendedName>
</protein>
<dbReference type="Pfam" id="PF22974">
    <property type="entry name" value="DUF7029"/>
    <property type="match status" value="1"/>
</dbReference>
<dbReference type="HOGENOM" id="CLU_023307_0_0_1"/>
<evidence type="ECO:0000313" key="3">
    <source>
        <dbReference type="EMBL" id="ETS78063.1"/>
    </source>
</evidence>
<feature type="signal peptide" evidence="1">
    <location>
        <begin position="1"/>
        <end position="17"/>
    </location>
</feature>
<dbReference type="OMA" id="NCDANGE"/>
<dbReference type="AlphaFoldDB" id="W3WW12"/>
<evidence type="ECO:0000259" key="2">
    <source>
        <dbReference type="Pfam" id="PF22974"/>
    </source>
</evidence>
<dbReference type="Proteomes" id="UP000030651">
    <property type="component" value="Unassembled WGS sequence"/>
</dbReference>
<dbReference type="EMBL" id="KI912115">
    <property type="protein sequence ID" value="ETS78063.1"/>
    <property type="molecule type" value="Genomic_DNA"/>
</dbReference>
<organism evidence="3 4">
    <name type="scientific">Pestalotiopsis fici (strain W106-1 / CGMCC3.15140)</name>
    <dbReference type="NCBI Taxonomy" id="1229662"/>
    <lineage>
        <taxon>Eukaryota</taxon>
        <taxon>Fungi</taxon>
        <taxon>Dikarya</taxon>
        <taxon>Ascomycota</taxon>
        <taxon>Pezizomycotina</taxon>
        <taxon>Sordariomycetes</taxon>
        <taxon>Xylariomycetidae</taxon>
        <taxon>Amphisphaeriales</taxon>
        <taxon>Sporocadaceae</taxon>
        <taxon>Pestalotiopsis</taxon>
    </lineage>
</organism>
<accession>W3WW12</accession>
<dbReference type="OrthoDB" id="160645at2759"/>
<reference evidence="4" key="1">
    <citation type="journal article" date="2015" name="BMC Genomics">
        <title>Genomic and transcriptomic analysis of the endophytic fungus Pestalotiopsis fici reveals its lifestyle and high potential for synthesis of natural products.</title>
        <authorList>
            <person name="Wang X."/>
            <person name="Zhang X."/>
            <person name="Liu L."/>
            <person name="Xiang M."/>
            <person name="Wang W."/>
            <person name="Sun X."/>
            <person name="Che Y."/>
            <person name="Guo L."/>
            <person name="Liu G."/>
            <person name="Guo L."/>
            <person name="Wang C."/>
            <person name="Yin W.B."/>
            <person name="Stadler M."/>
            <person name="Zhang X."/>
            <person name="Liu X."/>
        </authorList>
    </citation>
    <scope>NUCLEOTIDE SEQUENCE [LARGE SCALE GENOMIC DNA]</scope>
    <source>
        <strain evidence="4">W106-1 / CGMCC3.15140</strain>
    </source>
</reference>